<dbReference type="EMBL" id="CAJGYO010000006">
    <property type="protein sequence ID" value="CAD6238293.1"/>
    <property type="molecule type" value="Genomic_DNA"/>
</dbReference>
<feature type="region of interest" description="Disordered" evidence="2">
    <location>
        <begin position="1594"/>
        <end position="1621"/>
    </location>
</feature>
<dbReference type="InterPro" id="IPR022033">
    <property type="entry name" value="Rav1p_C"/>
</dbReference>
<keyword evidence="5" id="KW-1185">Reference proteome</keyword>
<dbReference type="Gene3D" id="2.130.10.10">
    <property type="entry name" value="YVTN repeat-like/Quinoprotein amine dehydrogenase"/>
    <property type="match status" value="4"/>
</dbReference>
<sequence length="2114" mass="232043">MGERDALPPLPLALGPPHLIPPAPTRDPRAIAFLPDLVGLPWVAYAAGSFLVVSHLPSPCRDDNSNGSCSPFFCQVIDLRAPVSAVAWCGRGSGEVAAAADNSVSVFQPAPTSSPGSFGWLMRWSITETFAITAVSWTGCGNGIVAVGSGVSMWARLDSSWQLSWRSTPQVPQALVSTTCSLQGPVATMAALAPAEGSVPVLVFLNDARRGLEQAELVHPQPVCMIQWRPCSLYAHDRSEIRREILMTCCFDGTVRLWSEDEVARSKKQRGLQLSFSVIAVMEVNNTLNGVLGVDISVRWSMESGSVVSRDEQGRFKLFSGDLRESQVGKCEWLGEYPTCISVMLLNNTVLPIQQHDPYRTVPGYHIATGCSDGTVKLWKMSCAGNSLQTEKERHIWELVGMFCAHQGPIDTVVLSGCGRVITVCRNLKKNSTSIHIWEAVKIRGDGNFLLEGTLMLQDHIVGLDGLSLGDGRFLLAVYLANELHIYSHKHPSFQNVLHTENSKEEHLWSCIVLSHSHHDIVGFLWGPKATVVLVHENHLSLFSSWLVTRDDEYMTQIHSCPVVHEMLPCTSNFNEATFGKLKLPENYNNSGNIDSNDVLLTDQHSHHSHGLWSLLHIADRLSGPLASYHPRALVQYLYSGEWKRVDAALHHLVQSMKVSETSKAMSKCNTCHKSSHSIPELPLSEYFAATVSNNISTKGFMWGEDRSNTTFNLLSPSTSFLYEDGNLGINTTTSASKKPEIVELLDKSFSIYGISDSEKNQILAISDLVAGITDQSNSSPYKNLDEAGRRFWVAVQFQQLHALRRSGDSSGCCVDSASIAWAFHSDCQDDLLNSVLPAEPTWPEMQKLGIGLWYTNVSQLRTRMEKLARLQYLKSKDPKDCALLYIALNRIKVLVGLFKISRDEKDKRLYEFLSRNFQEERHKAAALKNAYVLMGRHQWELAIAFFLLGDDTSSAVNVCAKNLQDEQLAIIICRLVEGSGGPLERNLIFNVLLPDAIERGDNWLSSLFEWMLGSYCQSVNRLFGCHPKLLIDQNVLADPEVGHYCAILSTKSSFRNSVGEAVSAKLSKLSFAVAACALNKCGLPLEALECLSTNSSIDGKDSIISPGDGDHKIFDGILGPFSASKNWLSSSVISGVESNLKVTMASKYLSSLLRKHSLCSQCNAPLSEEKVLNEYNNHQIEKLTHDITTVISIFDKRFSLKFADIAEKILMFCSHEGLLFLAYVLLWGTRSPDAATDNRIVECHPLCPIDYLLLFSFKESCKFLSRYVVFSSMCSVLNMEHTNSTACAPKESHKYIITGLSNYLNVSRLLLRHDKSGNYILDDRSAVLAVMDLFEYIIEFSFSWLYCDIKALLIMINPVLAASSNGEPFQVLLDQLMHAIRHKNGDISLNTEGGMPRSALSKTQLKKSVNSNLLADEKWHLVGASVWVPLISVIEHHLRKFFEKEGLEHEAGVSGSEFRGLITSVAAKFVMDSIHFVSSSLVTLHASFLRKKLPMNSSSSLLFWLESKLSQQHPVSGSYDHLSRISQLSNSENMEALFNILWEISVNPVDVCNAFVNEGVNCFSLSSINVTRSWKDIRCTVVECDKVITQRSGEEHEHRLGSKNNGKGQGFADKASSSGEVFSETKRRELIIQKEFQSPREILRRSGELLEAICLNSVNEKQAAIATNRKGLVFFNWSDKQHDKNFSEYVWSGSDWPLDGWAGCQSTPTPTSISSGVGLGRKKGSQLGSGGATIGLGSLAKPGRDLTGGGAFGIPGYAGIGASGFGWGEPEEFEDFIDSPATIENIHSRALSRHPSLPLLLVGSSNTHVYLWEFGKDSAMATYGVLPAANIPPPYALASISAVQFDYYGQRFATAALDGTVCTWQVEVGGRSNVHPTESSICFDSHASDVVFVSASGSVVASAGYSSNGANVVIWDTLSPPATSQTSIMCHEGGARSISVFDSDRGCGSISPLVVTGGKNGDIALHDCRFLSTGKSKHHRITTEHGAKASAMHDIKSSTFGGTNSGMVWHIPKAHLGSVTKVSTIPNTSLFLTGSKDGDVKLWDAKNSQLVFHWTKMHERHTFFQPTSRGFGGVVRAAVTDLQLLPNGFVSCGGDGSVKLVQIKDDLAAAYQR</sequence>
<protein>
    <recommendedName>
        <fullName evidence="3">RAVE complex protein Rav1 C-terminal domain-containing protein</fullName>
    </recommendedName>
</protein>
<dbReference type="PANTHER" id="PTHR13950:SF9">
    <property type="entry name" value="RABCONNECTIN-3A"/>
    <property type="match status" value="1"/>
</dbReference>
<dbReference type="Proteomes" id="UP000604825">
    <property type="component" value="Unassembled WGS sequence"/>
</dbReference>
<dbReference type="FunFam" id="2.130.10.10:FF:001240">
    <property type="entry name" value="Transducin family protein / WD-40 repeat family protein"/>
    <property type="match status" value="1"/>
</dbReference>
<comment type="caution">
    <text evidence="4">The sequence shown here is derived from an EMBL/GenBank/DDBJ whole genome shotgun (WGS) entry which is preliminary data.</text>
</comment>
<name>A0A811PBN8_9POAL</name>
<organism evidence="4 5">
    <name type="scientific">Miscanthus lutarioriparius</name>
    <dbReference type="NCBI Taxonomy" id="422564"/>
    <lineage>
        <taxon>Eukaryota</taxon>
        <taxon>Viridiplantae</taxon>
        <taxon>Streptophyta</taxon>
        <taxon>Embryophyta</taxon>
        <taxon>Tracheophyta</taxon>
        <taxon>Spermatophyta</taxon>
        <taxon>Magnoliopsida</taxon>
        <taxon>Liliopsida</taxon>
        <taxon>Poales</taxon>
        <taxon>Poaceae</taxon>
        <taxon>PACMAD clade</taxon>
        <taxon>Panicoideae</taxon>
        <taxon>Andropogonodae</taxon>
        <taxon>Andropogoneae</taxon>
        <taxon>Saccharinae</taxon>
        <taxon>Miscanthus</taxon>
    </lineage>
</organism>
<dbReference type="InterPro" id="IPR001680">
    <property type="entry name" value="WD40_rpt"/>
</dbReference>
<dbReference type="PROSITE" id="PS50294">
    <property type="entry name" value="WD_REPEATS_REGION"/>
    <property type="match status" value="1"/>
</dbReference>
<evidence type="ECO:0000313" key="4">
    <source>
        <dbReference type="EMBL" id="CAD6238293.1"/>
    </source>
</evidence>
<evidence type="ECO:0000256" key="2">
    <source>
        <dbReference type="SAM" id="MobiDB-lite"/>
    </source>
</evidence>
<dbReference type="InterPro" id="IPR052208">
    <property type="entry name" value="DmX-like/RAVE_component"/>
</dbReference>
<dbReference type="OrthoDB" id="342131at2759"/>
<dbReference type="SMART" id="SM00320">
    <property type="entry name" value="WD40"/>
    <property type="match status" value="10"/>
</dbReference>
<dbReference type="Pfam" id="PF00400">
    <property type="entry name" value="WD40"/>
    <property type="match status" value="2"/>
</dbReference>
<dbReference type="SUPFAM" id="SSF50978">
    <property type="entry name" value="WD40 repeat-like"/>
    <property type="match status" value="2"/>
</dbReference>
<dbReference type="GO" id="GO:0007035">
    <property type="term" value="P:vacuolar acidification"/>
    <property type="evidence" value="ECO:0007669"/>
    <property type="project" value="TreeGrafter"/>
</dbReference>
<accession>A0A811PBN8</accession>
<evidence type="ECO:0000313" key="5">
    <source>
        <dbReference type="Proteomes" id="UP000604825"/>
    </source>
</evidence>
<proteinExistence type="predicted"/>
<evidence type="ECO:0000256" key="1">
    <source>
        <dbReference type="PROSITE-ProRule" id="PRU00221"/>
    </source>
</evidence>
<dbReference type="Pfam" id="PF12234">
    <property type="entry name" value="Rav1p_C"/>
    <property type="match status" value="1"/>
</dbReference>
<dbReference type="PANTHER" id="PTHR13950">
    <property type="entry name" value="RABCONNECTIN-RELATED"/>
    <property type="match status" value="1"/>
</dbReference>
<evidence type="ECO:0000259" key="3">
    <source>
        <dbReference type="Pfam" id="PF12234"/>
    </source>
</evidence>
<gene>
    <name evidence="4" type="ORF">NCGR_LOCUS25574</name>
</gene>
<keyword evidence="1" id="KW-0853">WD repeat</keyword>
<dbReference type="PROSITE" id="PS50082">
    <property type="entry name" value="WD_REPEATS_2"/>
    <property type="match status" value="1"/>
</dbReference>
<reference evidence="4" key="1">
    <citation type="submission" date="2020-10" db="EMBL/GenBank/DDBJ databases">
        <authorList>
            <person name="Han B."/>
            <person name="Lu T."/>
            <person name="Zhao Q."/>
            <person name="Huang X."/>
            <person name="Zhao Y."/>
        </authorList>
    </citation>
    <scope>NUCLEOTIDE SEQUENCE</scope>
</reference>
<dbReference type="InterPro" id="IPR015943">
    <property type="entry name" value="WD40/YVTN_repeat-like_dom_sf"/>
</dbReference>
<dbReference type="InterPro" id="IPR036322">
    <property type="entry name" value="WD40_repeat_dom_sf"/>
</dbReference>
<feature type="repeat" description="WD" evidence="1">
    <location>
        <begin position="2013"/>
        <end position="2054"/>
    </location>
</feature>
<feature type="domain" description="RAVE complex protein Rav1 C-terminal" evidence="3">
    <location>
        <begin position="429"/>
        <end position="1029"/>
    </location>
</feature>
<dbReference type="FunFam" id="2.130.10.10:FF:001826">
    <property type="entry name" value="Transducin family protein / WD-40 repeat family protein"/>
    <property type="match status" value="1"/>
</dbReference>
<dbReference type="GO" id="GO:0043291">
    <property type="term" value="C:RAVE complex"/>
    <property type="evidence" value="ECO:0007669"/>
    <property type="project" value="TreeGrafter"/>
</dbReference>